<gene>
    <name evidence="4" type="ORF">POCTA_138.1.T1330083</name>
</gene>
<dbReference type="AlphaFoldDB" id="A0A8S1XUD4"/>
<feature type="coiled-coil region" evidence="1">
    <location>
        <begin position="210"/>
        <end position="249"/>
    </location>
</feature>
<dbReference type="CDD" id="cd00051">
    <property type="entry name" value="EFh"/>
    <property type="match status" value="1"/>
</dbReference>
<sequence length="674" mass="79994">MFSISFIVPKSTIPIQPTFSLLHDFLPPLLKSSQNDIQDFDRLSSQLPYKKQRTKEISLILSQQQYPHSNSYKEKKINQLQYNIISFYIISHIFIFHNQQLQSQLHFALFLFPRSPQSFLTNNSNTHNQTQYLAFRNISFNQYNVQSNLSIGILIILDYCKKGFLVFLSKRTSSDVRPGAFENNCKAVVSLQEFVIQSINLRIRILFDKLMSQQRRREQLEKISHSQKEEQDRNRREELEKEFLKCQKRGQMHTNSMMNWINKHQNKADPKAKEMYRYLPEERRKHIELTLLFEKFDNDGSKALDFIEVFRMFTKYGIFITKKELLDFFKVVDQNKDFSLNLQEFKACYLDSAARDIFAKIMKQLIERTQLTEEEINAALNQMNELNSQNSNNQSQNPIPALPKSFQGVISLLTYLNTRDEIKDKLTSKSVNIYEQINNLKQLIELSNKIDVVQKVEIEKKIKIKKSSEDRLNKFKNQLKQIKDRAIQTGQMMAEEELRQKNSAFLITVQPQRKYKYNYKSENKFKKIIPNKQEELHLPRYSDQKVNQFYEYMNINIPDQLKNINNRIWTKLFENNQQLDIILQKNRKNQLESQRTDRLKQKIKQTLDNLQANFETDFDSEANRKPTLESPQEKQSTQFPNFFTSRNLMSQTSDDFRTAKTQRMPPGSSKLSFH</sequence>
<dbReference type="OMA" id="KQSTQFP"/>
<proteinExistence type="predicted"/>
<dbReference type="InterPro" id="IPR002048">
    <property type="entry name" value="EF_hand_dom"/>
</dbReference>
<accession>A0A8S1XUD4</accession>
<evidence type="ECO:0000256" key="2">
    <source>
        <dbReference type="SAM" id="MobiDB-lite"/>
    </source>
</evidence>
<evidence type="ECO:0000313" key="4">
    <source>
        <dbReference type="EMBL" id="CAD8204603.1"/>
    </source>
</evidence>
<dbReference type="GO" id="GO:0005509">
    <property type="term" value="F:calcium ion binding"/>
    <property type="evidence" value="ECO:0007669"/>
    <property type="project" value="InterPro"/>
</dbReference>
<feature type="coiled-coil region" evidence="1">
    <location>
        <begin position="362"/>
        <end position="396"/>
    </location>
</feature>
<evidence type="ECO:0000313" key="5">
    <source>
        <dbReference type="Proteomes" id="UP000683925"/>
    </source>
</evidence>
<name>A0A8S1XUD4_PAROT</name>
<evidence type="ECO:0000259" key="3">
    <source>
        <dbReference type="PROSITE" id="PS50222"/>
    </source>
</evidence>
<keyword evidence="5" id="KW-1185">Reference proteome</keyword>
<dbReference type="EMBL" id="CAJJDP010000134">
    <property type="protein sequence ID" value="CAD8204603.1"/>
    <property type="molecule type" value="Genomic_DNA"/>
</dbReference>
<organism evidence="4 5">
    <name type="scientific">Paramecium octaurelia</name>
    <dbReference type="NCBI Taxonomy" id="43137"/>
    <lineage>
        <taxon>Eukaryota</taxon>
        <taxon>Sar</taxon>
        <taxon>Alveolata</taxon>
        <taxon>Ciliophora</taxon>
        <taxon>Intramacronucleata</taxon>
        <taxon>Oligohymenophorea</taxon>
        <taxon>Peniculida</taxon>
        <taxon>Parameciidae</taxon>
        <taxon>Paramecium</taxon>
    </lineage>
</organism>
<dbReference type="Proteomes" id="UP000683925">
    <property type="component" value="Unassembled WGS sequence"/>
</dbReference>
<keyword evidence="1" id="KW-0175">Coiled coil</keyword>
<feature type="domain" description="EF-hand" evidence="3">
    <location>
        <begin position="320"/>
        <end position="355"/>
    </location>
</feature>
<dbReference type="InterPro" id="IPR018247">
    <property type="entry name" value="EF_Hand_1_Ca_BS"/>
</dbReference>
<feature type="compositionally biased region" description="Polar residues" evidence="2">
    <location>
        <begin position="629"/>
        <end position="645"/>
    </location>
</feature>
<evidence type="ECO:0000256" key="1">
    <source>
        <dbReference type="SAM" id="Coils"/>
    </source>
</evidence>
<protein>
    <recommendedName>
        <fullName evidence="3">EF-hand domain-containing protein</fullName>
    </recommendedName>
</protein>
<dbReference type="OrthoDB" id="296996at2759"/>
<feature type="region of interest" description="Disordered" evidence="2">
    <location>
        <begin position="614"/>
        <end position="645"/>
    </location>
</feature>
<dbReference type="PROSITE" id="PS00018">
    <property type="entry name" value="EF_HAND_1"/>
    <property type="match status" value="1"/>
</dbReference>
<reference evidence="4" key="1">
    <citation type="submission" date="2021-01" db="EMBL/GenBank/DDBJ databases">
        <authorList>
            <consortium name="Genoscope - CEA"/>
            <person name="William W."/>
        </authorList>
    </citation>
    <scope>NUCLEOTIDE SEQUENCE</scope>
</reference>
<comment type="caution">
    <text evidence="4">The sequence shown here is derived from an EMBL/GenBank/DDBJ whole genome shotgun (WGS) entry which is preliminary data.</text>
</comment>
<dbReference type="PROSITE" id="PS50222">
    <property type="entry name" value="EF_HAND_2"/>
    <property type="match status" value="1"/>
</dbReference>